<sequence length="253" mass="29073">MVCGLFVSGDFDLRFKVVVDSVIVLQFVVDEPEVLDSFQDAEFWFAEQGSMSSNSTRSGSFRRVITQRKRIEKMKLAMKTKEDRKQWRSEGGGEKEQKDVGSWIVDHLIIKWKNPKVDGVLPPGSMGWPLIGETLQLIAPGRSLDLHPFVKKRMQKYIVWELPVIVSTDNEINKYIFQHEGTLVELWYLDSFAKFFALEGETRVNAIGRVHRYMRGITLNHFGVESLKESLLPKIEDLLHANLSKCMGYSRSC</sequence>
<accession>A0A6N2LQ22</accession>
<keyword evidence="2" id="KW-0479">Metal-binding</keyword>
<protein>
    <submittedName>
        <fullName evidence="4">Uncharacterized protein</fullName>
    </submittedName>
</protein>
<name>A0A6N2LQ22_SALVM</name>
<reference evidence="4" key="1">
    <citation type="submission" date="2019-03" db="EMBL/GenBank/DDBJ databases">
        <authorList>
            <person name="Mank J."/>
            <person name="Almeida P."/>
        </authorList>
    </citation>
    <scope>NUCLEOTIDE SEQUENCE</scope>
    <source>
        <strain evidence="4">78183</strain>
    </source>
</reference>
<gene>
    <name evidence="4" type="ORF">SVIM_LOCUS263029</name>
</gene>
<dbReference type="GO" id="GO:0010268">
    <property type="term" value="P:brassinosteroid homeostasis"/>
    <property type="evidence" value="ECO:0007669"/>
    <property type="project" value="TreeGrafter"/>
</dbReference>
<dbReference type="Gene3D" id="1.10.630.10">
    <property type="entry name" value="Cytochrome P450"/>
    <property type="match status" value="1"/>
</dbReference>
<dbReference type="PANTHER" id="PTHR24286:SF369">
    <property type="entry name" value="CYTOCHROME P450"/>
    <property type="match status" value="1"/>
</dbReference>
<dbReference type="GO" id="GO:0004497">
    <property type="term" value="F:monooxygenase activity"/>
    <property type="evidence" value="ECO:0007669"/>
    <property type="project" value="InterPro"/>
</dbReference>
<dbReference type="PANTHER" id="PTHR24286">
    <property type="entry name" value="CYTOCHROME P450 26"/>
    <property type="match status" value="1"/>
</dbReference>
<evidence type="ECO:0000256" key="2">
    <source>
        <dbReference type="ARBA" id="ARBA00022723"/>
    </source>
</evidence>
<dbReference type="GO" id="GO:0005506">
    <property type="term" value="F:iron ion binding"/>
    <property type="evidence" value="ECO:0007669"/>
    <property type="project" value="InterPro"/>
</dbReference>
<comment type="similarity">
    <text evidence="1">Belongs to the cytochrome P450 family.</text>
</comment>
<dbReference type="SUPFAM" id="SSF48264">
    <property type="entry name" value="Cytochrome P450"/>
    <property type="match status" value="1"/>
</dbReference>
<dbReference type="GO" id="GO:0016125">
    <property type="term" value="P:sterol metabolic process"/>
    <property type="evidence" value="ECO:0007669"/>
    <property type="project" value="TreeGrafter"/>
</dbReference>
<evidence type="ECO:0000256" key="3">
    <source>
        <dbReference type="ARBA" id="ARBA00023004"/>
    </source>
</evidence>
<keyword evidence="3" id="KW-0408">Iron</keyword>
<dbReference type="GO" id="GO:0016705">
    <property type="term" value="F:oxidoreductase activity, acting on paired donors, with incorporation or reduction of molecular oxygen"/>
    <property type="evidence" value="ECO:0007669"/>
    <property type="project" value="InterPro"/>
</dbReference>
<dbReference type="InterPro" id="IPR036396">
    <property type="entry name" value="Cyt_P450_sf"/>
</dbReference>
<organism evidence="4">
    <name type="scientific">Salix viminalis</name>
    <name type="common">Common osier</name>
    <name type="synonym">Basket willow</name>
    <dbReference type="NCBI Taxonomy" id="40686"/>
    <lineage>
        <taxon>Eukaryota</taxon>
        <taxon>Viridiplantae</taxon>
        <taxon>Streptophyta</taxon>
        <taxon>Embryophyta</taxon>
        <taxon>Tracheophyta</taxon>
        <taxon>Spermatophyta</taxon>
        <taxon>Magnoliopsida</taxon>
        <taxon>eudicotyledons</taxon>
        <taxon>Gunneridae</taxon>
        <taxon>Pentapetalae</taxon>
        <taxon>rosids</taxon>
        <taxon>fabids</taxon>
        <taxon>Malpighiales</taxon>
        <taxon>Salicaceae</taxon>
        <taxon>Saliceae</taxon>
        <taxon>Salix</taxon>
    </lineage>
</organism>
<dbReference type="GO" id="GO:0020037">
    <property type="term" value="F:heme binding"/>
    <property type="evidence" value="ECO:0007669"/>
    <property type="project" value="InterPro"/>
</dbReference>
<dbReference type="GO" id="GO:0016132">
    <property type="term" value="P:brassinosteroid biosynthetic process"/>
    <property type="evidence" value="ECO:0007669"/>
    <property type="project" value="TreeGrafter"/>
</dbReference>
<dbReference type="AlphaFoldDB" id="A0A6N2LQ22"/>
<dbReference type="EMBL" id="CAADRP010001596">
    <property type="protein sequence ID" value="VFU43197.1"/>
    <property type="molecule type" value="Genomic_DNA"/>
</dbReference>
<evidence type="ECO:0000313" key="4">
    <source>
        <dbReference type="EMBL" id="VFU43197.1"/>
    </source>
</evidence>
<proteinExistence type="inferred from homology"/>
<evidence type="ECO:0000256" key="1">
    <source>
        <dbReference type="ARBA" id="ARBA00010617"/>
    </source>
</evidence>